<evidence type="ECO:0000313" key="11">
    <source>
        <dbReference type="EMBL" id="EFI27746.1"/>
    </source>
</evidence>
<dbReference type="CDD" id="cd21377">
    <property type="entry name" value="CTWD_Cns1-like"/>
    <property type="match status" value="1"/>
</dbReference>
<dbReference type="VEuPathDB" id="FungiDB:CC1G_14669"/>
<dbReference type="Gene3D" id="1.25.40.10">
    <property type="entry name" value="Tetratricopeptide repeat domain"/>
    <property type="match status" value="1"/>
</dbReference>
<dbReference type="Pfam" id="PF01251">
    <property type="entry name" value="Ribosomal_S7e"/>
    <property type="match status" value="1"/>
</dbReference>
<evidence type="ECO:0000256" key="6">
    <source>
        <dbReference type="ARBA" id="ARBA00023602"/>
    </source>
</evidence>
<dbReference type="GO" id="GO:0030544">
    <property type="term" value="F:Hsp70 protein binding"/>
    <property type="evidence" value="ECO:0007669"/>
    <property type="project" value="TreeGrafter"/>
</dbReference>
<dbReference type="HOGENOM" id="CLU_496921_0_0_1"/>
<comment type="similarity">
    <text evidence="6">Belongs to the TTC4 family.</text>
</comment>
<dbReference type="PROSITE" id="PS50005">
    <property type="entry name" value="TPR"/>
    <property type="match status" value="1"/>
</dbReference>
<dbReference type="eggNOG" id="KOG0551">
    <property type="taxonomic scope" value="Eukaryota"/>
</dbReference>
<sequence length="587" mass="66717">MDADLEKHIIEMARSQPAPVAGPRELSQEEIDAKLKALDDIPLFMKSLPDESSENPVLAALQDLAYEGTPDEIADNFKSRGNEYFKGKKYREAISFYTQGIEAKPTDPKIMTALLCNRAACNLELQNYGSVLRDCSSALNLDAHLSKAYYRSAQALLALDRLEEGLDCCDRKEAKEKVQREREERLRKEQEAKRALAMAFRERNLIDVPKPDGSSNPYEPRWDPEDPTNSTLVFPVFFLYPQYATSDVIPDFVEDTIFGAHLERMFPPAGTAPEWDKKGEYTVPSLVVYAMTRRKRLFKVGKKMTLKDVFKAAKPKEGEPKDGLEVKDGCLTFVVVPKGDAEKKWVDEFKRSRDQISTESSKRYNQKANLDQQKHTAVRRDQKGLSTANMSVTNKILRTANAPNTPPDEIETQVAQALIDLENNVPELKSELRVLQISAAREVDVRGGKKAIVIFVPVPQLKAFHKVQQRLTRELEKKFSDRHVVFIAQRRMLRKPTRTSRVKQKRPRSRTLTSVHEKILEDLVFPTEIVGKRTRVAVDGSKLLKVFLDSKDATSLEYKLDSFSSVYRRLTGKDVVFEFPVVHGDKA</sequence>
<dbReference type="PANTHER" id="PTHR46035">
    <property type="entry name" value="TETRATRICOPEPTIDE REPEAT PROTEIN 4"/>
    <property type="match status" value="1"/>
</dbReference>
<gene>
    <name evidence="11" type="ORF">CC1G_14669</name>
</gene>
<evidence type="ECO:0000256" key="2">
    <source>
        <dbReference type="ARBA" id="ARBA00022737"/>
    </source>
</evidence>
<feature type="coiled-coil region" evidence="8">
    <location>
        <begin position="171"/>
        <end position="198"/>
    </location>
</feature>
<dbReference type="OrthoDB" id="1724687at2759"/>
<keyword evidence="8" id="KW-0175">Coiled coil</keyword>
<dbReference type="FunCoup" id="D6RMS5">
    <property type="interactions" value="763"/>
</dbReference>
<evidence type="ECO:0000256" key="7">
    <source>
        <dbReference type="PROSITE-ProRule" id="PRU00339"/>
    </source>
</evidence>
<dbReference type="InterPro" id="IPR011990">
    <property type="entry name" value="TPR-like_helical_dom_sf"/>
</dbReference>
<keyword evidence="4 11" id="KW-0689">Ribosomal protein</keyword>
<keyword evidence="12" id="KW-1185">Reference proteome</keyword>
<dbReference type="GO" id="GO:0006412">
    <property type="term" value="P:translation"/>
    <property type="evidence" value="ECO:0007669"/>
    <property type="project" value="InterPro"/>
</dbReference>
<comment type="caution">
    <text evidence="11">The sequence shown here is derived from an EMBL/GenBank/DDBJ whole genome shotgun (WGS) entry which is preliminary data.</text>
</comment>
<evidence type="ECO:0000313" key="12">
    <source>
        <dbReference type="Proteomes" id="UP000001861"/>
    </source>
</evidence>
<feature type="repeat" description="TPR" evidence="7">
    <location>
        <begin position="74"/>
        <end position="107"/>
    </location>
</feature>
<dbReference type="GO" id="GO:1990904">
    <property type="term" value="C:ribonucleoprotein complex"/>
    <property type="evidence" value="ECO:0007669"/>
    <property type="project" value="UniProtKB-KW"/>
</dbReference>
<dbReference type="STRING" id="240176.D6RMS5"/>
<dbReference type="InterPro" id="IPR047861">
    <property type="entry name" value="Ribosomal_eS7_CS"/>
</dbReference>
<dbReference type="SMART" id="SM00028">
    <property type="entry name" value="TPR"/>
    <property type="match status" value="3"/>
</dbReference>
<evidence type="ECO:0000256" key="3">
    <source>
        <dbReference type="ARBA" id="ARBA00022803"/>
    </source>
</evidence>
<dbReference type="InterPro" id="IPR019734">
    <property type="entry name" value="TPR_rpt"/>
</dbReference>
<feature type="region of interest" description="Disordered" evidence="9">
    <location>
        <begin position="356"/>
        <end position="382"/>
    </location>
</feature>
<dbReference type="Pfam" id="PF18972">
    <property type="entry name" value="Wheel"/>
    <property type="match status" value="1"/>
</dbReference>
<dbReference type="GO" id="GO:0051879">
    <property type="term" value="F:Hsp90 protein binding"/>
    <property type="evidence" value="ECO:0007669"/>
    <property type="project" value="InterPro"/>
</dbReference>
<dbReference type="Proteomes" id="UP000001861">
    <property type="component" value="Unassembled WGS sequence"/>
</dbReference>
<name>D6RMS5_COPC7</name>
<protein>
    <submittedName>
        <fullName evidence="11">40S ribosomal protein S7</fullName>
    </submittedName>
</protein>
<dbReference type="InterPro" id="IPR000554">
    <property type="entry name" value="Ribosomal_eS7"/>
</dbReference>
<evidence type="ECO:0000256" key="5">
    <source>
        <dbReference type="ARBA" id="ARBA00023274"/>
    </source>
</evidence>
<evidence type="ECO:0000256" key="9">
    <source>
        <dbReference type="SAM" id="MobiDB-lite"/>
    </source>
</evidence>
<dbReference type="SUPFAM" id="SSF48452">
    <property type="entry name" value="TPR-like"/>
    <property type="match status" value="1"/>
</dbReference>
<dbReference type="EMBL" id="AACS02000005">
    <property type="protein sequence ID" value="EFI27746.1"/>
    <property type="molecule type" value="Genomic_DNA"/>
</dbReference>
<reference evidence="11 12" key="1">
    <citation type="journal article" date="2010" name="Proc. Natl. Acad. Sci. U.S.A.">
        <title>Insights into evolution of multicellular fungi from the assembled chromosomes of the mushroom Coprinopsis cinerea (Coprinus cinereus).</title>
        <authorList>
            <person name="Stajich J.E."/>
            <person name="Wilke S.K."/>
            <person name="Ahren D."/>
            <person name="Au C.H."/>
            <person name="Birren B.W."/>
            <person name="Borodovsky M."/>
            <person name="Burns C."/>
            <person name="Canback B."/>
            <person name="Casselton L.A."/>
            <person name="Cheng C.K."/>
            <person name="Deng J."/>
            <person name="Dietrich F.S."/>
            <person name="Fargo D.C."/>
            <person name="Farman M.L."/>
            <person name="Gathman A.C."/>
            <person name="Goldberg J."/>
            <person name="Guigo R."/>
            <person name="Hoegger P.J."/>
            <person name="Hooker J.B."/>
            <person name="Huggins A."/>
            <person name="James T.Y."/>
            <person name="Kamada T."/>
            <person name="Kilaru S."/>
            <person name="Kodira C."/>
            <person name="Kues U."/>
            <person name="Kupfer D."/>
            <person name="Kwan H.S."/>
            <person name="Lomsadze A."/>
            <person name="Li W."/>
            <person name="Lilly W.W."/>
            <person name="Ma L.J."/>
            <person name="Mackey A.J."/>
            <person name="Manning G."/>
            <person name="Martin F."/>
            <person name="Muraguchi H."/>
            <person name="Natvig D.O."/>
            <person name="Palmerini H."/>
            <person name="Ramesh M.A."/>
            <person name="Rehmeyer C.J."/>
            <person name="Roe B.A."/>
            <person name="Shenoy N."/>
            <person name="Stanke M."/>
            <person name="Ter-Hovhannisyan V."/>
            <person name="Tunlid A."/>
            <person name="Velagapudi R."/>
            <person name="Vision T.J."/>
            <person name="Zeng Q."/>
            <person name="Zolan M.E."/>
            <person name="Pukkila P.J."/>
        </authorList>
    </citation>
    <scope>NUCLEOTIDE SEQUENCE [LARGE SCALE GENOMIC DNA]</scope>
    <source>
        <strain evidence="12">Okayama-7 / 130 / ATCC MYA-4618 / FGSC 9003</strain>
    </source>
</reference>
<keyword evidence="2" id="KW-0677">Repeat</keyword>
<proteinExistence type="inferred from homology"/>
<accession>D6RMS5</accession>
<keyword evidence="5" id="KW-0687">Ribonucleoprotein</keyword>
<dbReference type="GeneID" id="9379757"/>
<dbReference type="eggNOG" id="KOG3320">
    <property type="taxonomic scope" value="Eukaryota"/>
</dbReference>
<feature type="domain" description="Cns1/TTC4 wheel" evidence="10">
    <location>
        <begin position="224"/>
        <end position="349"/>
    </location>
</feature>
<dbReference type="GO" id="GO:0003735">
    <property type="term" value="F:structural constituent of ribosome"/>
    <property type="evidence" value="ECO:0007669"/>
    <property type="project" value="InterPro"/>
</dbReference>
<dbReference type="AlphaFoldDB" id="D6RMS5"/>
<dbReference type="GO" id="GO:0006457">
    <property type="term" value="P:protein folding"/>
    <property type="evidence" value="ECO:0007669"/>
    <property type="project" value="TreeGrafter"/>
</dbReference>
<keyword evidence="3 7" id="KW-0802">TPR repeat</keyword>
<evidence type="ECO:0000256" key="8">
    <source>
        <dbReference type="SAM" id="Coils"/>
    </source>
</evidence>
<dbReference type="GO" id="GO:0005840">
    <property type="term" value="C:ribosome"/>
    <property type="evidence" value="ECO:0007669"/>
    <property type="project" value="UniProtKB-KW"/>
</dbReference>
<dbReference type="RefSeq" id="XP_002911240.1">
    <property type="nucleotide sequence ID" value="XM_002911194.1"/>
</dbReference>
<dbReference type="InterPro" id="IPR044059">
    <property type="entry name" value="Csn1/TTC4_wheel"/>
</dbReference>
<dbReference type="InParanoid" id="D6RMS5"/>
<evidence type="ECO:0000256" key="4">
    <source>
        <dbReference type="ARBA" id="ARBA00022980"/>
    </source>
</evidence>
<dbReference type="PROSITE" id="PS00948">
    <property type="entry name" value="RIBOSOMAL_S7E"/>
    <property type="match status" value="1"/>
</dbReference>
<organism evidence="11 12">
    <name type="scientific">Coprinopsis cinerea (strain Okayama-7 / 130 / ATCC MYA-4618 / FGSC 9003)</name>
    <name type="common">Inky cap fungus</name>
    <name type="synonym">Hormographiella aspergillata</name>
    <dbReference type="NCBI Taxonomy" id="240176"/>
    <lineage>
        <taxon>Eukaryota</taxon>
        <taxon>Fungi</taxon>
        <taxon>Dikarya</taxon>
        <taxon>Basidiomycota</taxon>
        <taxon>Agaricomycotina</taxon>
        <taxon>Agaricomycetes</taxon>
        <taxon>Agaricomycetidae</taxon>
        <taxon>Agaricales</taxon>
        <taxon>Agaricineae</taxon>
        <taxon>Psathyrellaceae</taxon>
        <taxon>Coprinopsis</taxon>
    </lineage>
</organism>
<feature type="compositionally biased region" description="Basic and acidic residues" evidence="9">
    <location>
        <begin position="372"/>
        <end position="382"/>
    </location>
</feature>
<evidence type="ECO:0000256" key="1">
    <source>
        <dbReference type="ARBA" id="ARBA00007820"/>
    </source>
</evidence>
<dbReference type="OMA" id="FKMSVQH"/>
<dbReference type="GO" id="GO:0005634">
    <property type="term" value="C:nucleus"/>
    <property type="evidence" value="ECO:0007669"/>
    <property type="project" value="TreeGrafter"/>
</dbReference>
<comment type="similarity">
    <text evidence="1">Belongs to the eukaryotic ribosomal protein eS7 family.</text>
</comment>
<dbReference type="GO" id="GO:0005829">
    <property type="term" value="C:cytosol"/>
    <property type="evidence" value="ECO:0007669"/>
    <property type="project" value="TreeGrafter"/>
</dbReference>
<evidence type="ECO:0000259" key="10">
    <source>
        <dbReference type="Pfam" id="PF18972"/>
    </source>
</evidence>
<dbReference type="KEGG" id="cci:CC1G_14669"/>
<dbReference type="PANTHER" id="PTHR46035:SF1">
    <property type="entry name" value="TETRATRICOPEPTIDE REPEAT PROTEIN 4"/>
    <property type="match status" value="1"/>
</dbReference>